<dbReference type="InterPro" id="IPR050556">
    <property type="entry name" value="Type_II_TA_system_RNase"/>
</dbReference>
<protein>
    <submittedName>
        <fullName evidence="7">Uncharacterized protein</fullName>
    </submittedName>
</protein>
<dbReference type="InterPro" id="IPR047976">
    <property type="entry name" value="Anti_VapB2-like"/>
</dbReference>
<dbReference type="Gene3D" id="2.10.260.10">
    <property type="match status" value="1"/>
</dbReference>
<proteinExistence type="inferred from homology"/>
<evidence type="ECO:0000313" key="7">
    <source>
        <dbReference type="EMBL" id="CAD7236966.1"/>
    </source>
</evidence>
<gene>
    <name evidence="7" type="ORF">CTOB1V02_LOCUS14781</name>
</gene>
<evidence type="ECO:0000256" key="5">
    <source>
        <dbReference type="ARBA" id="ARBA00022842"/>
    </source>
</evidence>
<dbReference type="AlphaFoldDB" id="A0A7R8WRT2"/>
<organism evidence="7">
    <name type="scientific">Cyprideis torosa</name>
    <dbReference type="NCBI Taxonomy" id="163714"/>
    <lineage>
        <taxon>Eukaryota</taxon>
        <taxon>Metazoa</taxon>
        <taxon>Ecdysozoa</taxon>
        <taxon>Arthropoda</taxon>
        <taxon>Crustacea</taxon>
        <taxon>Oligostraca</taxon>
        <taxon>Ostracoda</taxon>
        <taxon>Podocopa</taxon>
        <taxon>Podocopida</taxon>
        <taxon>Cytherocopina</taxon>
        <taxon>Cytheroidea</taxon>
        <taxon>Cytherideidae</taxon>
        <taxon>Cyprideis</taxon>
    </lineage>
</organism>
<dbReference type="Pfam" id="PF01850">
    <property type="entry name" value="PIN"/>
    <property type="match status" value="1"/>
</dbReference>
<dbReference type="NCBIfam" id="NF040493">
    <property type="entry name" value="TA_anti_VapB"/>
    <property type="match status" value="1"/>
</dbReference>
<comment type="similarity">
    <text evidence="6">Belongs to the PINc/VapC protein family.</text>
</comment>
<dbReference type="EMBL" id="OB683508">
    <property type="protein sequence ID" value="CAD7236966.1"/>
    <property type="molecule type" value="Genomic_DNA"/>
</dbReference>
<keyword evidence="4" id="KW-0378">Hydrolase</keyword>
<dbReference type="InterPro" id="IPR007159">
    <property type="entry name" value="SpoVT-AbrB_dom"/>
</dbReference>
<sequence length="181" mass="20520">METTKIFNSGNSQAVRLPKKYRFKNNEAYISKIGDAVVIFPKKSGWSSLFESLDKFSEDIFEERNKPIKVLKKFKNIEPKNVCISSITASELWTGVHKSTNFEKNAIALEEFLSPLTILGYDEKASKIYGKIRSVLEKKGKIIGSMDLLISAHALSQELILVTNNVKEFKRVNGLSIENWT</sequence>
<dbReference type="InterPro" id="IPR029060">
    <property type="entry name" value="PIN-like_dom_sf"/>
</dbReference>
<evidence type="ECO:0000256" key="1">
    <source>
        <dbReference type="ARBA" id="ARBA00001946"/>
    </source>
</evidence>
<dbReference type="GO" id="GO:0004518">
    <property type="term" value="F:nuclease activity"/>
    <property type="evidence" value="ECO:0007669"/>
    <property type="project" value="UniProtKB-KW"/>
</dbReference>
<dbReference type="PROSITE" id="PS51740">
    <property type="entry name" value="SPOVT_ABRB"/>
    <property type="match status" value="1"/>
</dbReference>
<dbReference type="GO" id="GO:0003677">
    <property type="term" value="F:DNA binding"/>
    <property type="evidence" value="ECO:0007669"/>
    <property type="project" value="InterPro"/>
</dbReference>
<dbReference type="GO" id="GO:0046872">
    <property type="term" value="F:metal ion binding"/>
    <property type="evidence" value="ECO:0007669"/>
    <property type="project" value="UniProtKB-KW"/>
</dbReference>
<dbReference type="InterPro" id="IPR037914">
    <property type="entry name" value="SpoVT-AbrB_sf"/>
</dbReference>
<dbReference type="PANTHER" id="PTHR33653">
    <property type="entry name" value="RIBONUCLEASE VAPC2"/>
    <property type="match status" value="1"/>
</dbReference>
<keyword evidence="2" id="KW-0540">Nuclease</keyword>
<comment type="cofactor">
    <cofactor evidence="1">
        <name>Mg(2+)</name>
        <dbReference type="ChEBI" id="CHEBI:18420"/>
    </cofactor>
</comment>
<evidence type="ECO:0000256" key="4">
    <source>
        <dbReference type="ARBA" id="ARBA00022801"/>
    </source>
</evidence>
<evidence type="ECO:0000256" key="3">
    <source>
        <dbReference type="ARBA" id="ARBA00022723"/>
    </source>
</evidence>
<keyword evidence="3" id="KW-0479">Metal-binding</keyword>
<dbReference type="Gene3D" id="3.40.50.1010">
    <property type="entry name" value="5'-nuclease"/>
    <property type="match status" value="1"/>
</dbReference>
<dbReference type="CDD" id="cd09881">
    <property type="entry name" value="PIN_VapC4-5_FitB-like"/>
    <property type="match status" value="1"/>
</dbReference>
<accession>A0A7R8WRT2</accession>
<keyword evidence="5" id="KW-0460">Magnesium</keyword>
<dbReference type="GO" id="GO:0016787">
    <property type="term" value="F:hydrolase activity"/>
    <property type="evidence" value="ECO:0007669"/>
    <property type="project" value="UniProtKB-KW"/>
</dbReference>
<reference evidence="7" key="1">
    <citation type="submission" date="2020-11" db="EMBL/GenBank/DDBJ databases">
        <authorList>
            <person name="Tran Van P."/>
        </authorList>
    </citation>
    <scope>NUCLEOTIDE SEQUENCE</scope>
</reference>
<evidence type="ECO:0000256" key="6">
    <source>
        <dbReference type="ARBA" id="ARBA00038093"/>
    </source>
</evidence>
<evidence type="ECO:0000256" key="2">
    <source>
        <dbReference type="ARBA" id="ARBA00022722"/>
    </source>
</evidence>
<dbReference type="PANTHER" id="PTHR33653:SF1">
    <property type="entry name" value="RIBONUCLEASE VAPC2"/>
    <property type="match status" value="1"/>
</dbReference>
<dbReference type="SUPFAM" id="SSF89447">
    <property type="entry name" value="AbrB/MazE/MraZ-like"/>
    <property type="match status" value="1"/>
</dbReference>
<dbReference type="SUPFAM" id="SSF88723">
    <property type="entry name" value="PIN domain-like"/>
    <property type="match status" value="1"/>
</dbReference>
<name>A0A7R8WRT2_9CRUS</name>
<dbReference type="OrthoDB" id="10429559at2759"/>
<dbReference type="InterPro" id="IPR002716">
    <property type="entry name" value="PIN_dom"/>
</dbReference>